<comment type="caution">
    <text evidence="1">The sequence shown here is derived from an EMBL/GenBank/DDBJ whole genome shotgun (WGS) entry which is preliminary data.</text>
</comment>
<evidence type="ECO:0000313" key="1">
    <source>
        <dbReference type="EMBL" id="ETO24708.1"/>
    </source>
</evidence>
<protein>
    <submittedName>
        <fullName evidence="1">Uncharacterized protein</fullName>
    </submittedName>
</protein>
<dbReference type="AlphaFoldDB" id="X6NFN3"/>
<gene>
    <name evidence="1" type="ORF">RFI_12449</name>
</gene>
<organism evidence="1 2">
    <name type="scientific">Reticulomyxa filosa</name>
    <dbReference type="NCBI Taxonomy" id="46433"/>
    <lineage>
        <taxon>Eukaryota</taxon>
        <taxon>Sar</taxon>
        <taxon>Rhizaria</taxon>
        <taxon>Retaria</taxon>
        <taxon>Foraminifera</taxon>
        <taxon>Monothalamids</taxon>
        <taxon>Reticulomyxidae</taxon>
        <taxon>Reticulomyxa</taxon>
    </lineage>
</organism>
<proteinExistence type="predicted"/>
<keyword evidence="2" id="KW-1185">Reference proteome</keyword>
<name>X6NFN3_RETFI</name>
<evidence type="ECO:0000313" key="2">
    <source>
        <dbReference type="Proteomes" id="UP000023152"/>
    </source>
</evidence>
<accession>X6NFN3</accession>
<dbReference type="Proteomes" id="UP000023152">
    <property type="component" value="Unassembled WGS sequence"/>
</dbReference>
<dbReference type="EMBL" id="ASPP01009020">
    <property type="protein sequence ID" value="ETO24708.1"/>
    <property type="molecule type" value="Genomic_DNA"/>
</dbReference>
<reference evidence="1 2" key="1">
    <citation type="journal article" date="2013" name="Curr. Biol.">
        <title>The Genome of the Foraminiferan Reticulomyxa filosa.</title>
        <authorList>
            <person name="Glockner G."/>
            <person name="Hulsmann N."/>
            <person name="Schleicher M."/>
            <person name="Noegel A.A."/>
            <person name="Eichinger L."/>
            <person name="Gallinger C."/>
            <person name="Pawlowski J."/>
            <person name="Sierra R."/>
            <person name="Euteneuer U."/>
            <person name="Pillet L."/>
            <person name="Moustafa A."/>
            <person name="Platzer M."/>
            <person name="Groth M."/>
            <person name="Szafranski K."/>
            <person name="Schliwa M."/>
        </authorList>
    </citation>
    <scope>NUCLEOTIDE SEQUENCE [LARGE SCALE GENOMIC DNA]</scope>
</reference>
<sequence>MYSQNKVILSKLKKIKIFIIKKKSICCTDKKMLILRGRVQIENCCKKWYASLRNDHASQRTRLLCRTFCAQSERGKAVVLREAEEVKEFVAKMYKEFNAEKWKPDKSYCLSHTEELKQWTQKSIEKNKFIAVDTEFVVDSGQNGKVYL</sequence>